<keyword evidence="3" id="KW-1185">Reference proteome</keyword>
<dbReference type="OMA" id="CEHEREK"/>
<accession>M2SP80</accession>
<evidence type="ECO:0000313" key="3">
    <source>
        <dbReference type="Proteomes" id="UP000016934"/>
    </source>
</evidence>
<evidence type="ECO:0000313" key="2">
    <source>
        <dbReference type="EMBL" id="EMD64085.1"/>
    </source>
</evidence>
<dbReference type="Proteomes" id="UP000016934">
    <property type="component" value="Unassembled WGS sequence"/>
</dbReference>
<evidence type="ECO:0000256" key="1">
    <source>
        <dbReference type="SAM" id="MobiDB-lite"/>
    </source>
</evidence>
<sequence>MSFTLHIRFYLHFPHTLPSPPSQKAKSTSTSPHSTRTPSTTMKSTKTSISAPSLAATSTAEAPPRAAAPAFTMSRADACRKQQICRRLDNICIKVIFRSRAFTDVSHKFSRMCFKKKYKPYVDFDPEVNLAMLTITCEHEREKLEEVVKMQLEVARQARLLCSAEAKEKRLDAAYWKLVNKYKKG</sequence>
<dbReference type="RefSeq" id="XP_007699975.1">
    <property type="nucleotide sequence ID" value="XM_007701785.1"/>
</dbReference>
<dbReference type="EMBL" id="KB445643">
    <property type="protein sequence ID" value="EMD64085.1"/>
    <property type="molecule type" value="Genomic_DNA"/>
</dbReference>
<dbReference type="OrthoDB" id="3695194at2759"/>
<feature type="region of interest" description="Disordered" evidence="1">
    <location>
        <begin position="18"/>
        <end position="66"/>
    </location>
</feature>
<feature type="compositionally biased region" description="Low complexity" evidence="1">
    <location>
        <begin position="27"/>
        <end position="66"/>
    </location>
</feature>
<protein>
    <submittedName>
        <fullName evidence="2">Uncharacterized protein</fullName>
    </submittedName>
</protein>
<organism evidence="2 3">
    <name type="scientific">Cochliobolus sativus (strain ND90Pr / ATCC 201652)</name>
    <name type="common">Common root rot and spot blotch fungus</name>
    <name type="synonym">Bipolaris sorokiniana</name>
    <dbReference type="NCBI Taxonomy" id="665912"/>
    <lineage>
        <taxon>Eukaryota</taxon>
        <taxon>Fungi</taxon>
        <taxon>Dikarya</taxon>
        <taxon>Ascomycota</taxon>
        <taxon>Pezizomycotina</taxon>
        <taxon>Dothideomycetes</taxon>
        <taxon>Pleosporomycetidae</taxon>
        <taxon>Pleosporales</taxon>
        <taxon>Pleosporineae</taxon>
        <taxon>Pleosporaceae</taxon>
        <taxon>Bipolaris</taxon>
    </lineage>
</organism>
<dbReference type="GeneID" id="19138466"/>
<dbReference type="HOGENOM" id="CLU_109435_0_0_1"/>
<proteinExistence type="predicted"/>
<dbReference type="KEGG" id="bsc:COCSADRAFT_356897"/>
<name>M2SP80_COCSN</name>
<dbReference type="AlphaFoldDB" id="M2SP80"/>
<reference evidence="3" key="2">
    <citation type="journal article" date="2013" name="PLoS Genet.">
        <title>Comparative genome structure, secondary metabolite, and effector coding capacity across Cochliobolus pathogens.</title>
        <authorList>
            <person name="Condon B.J."/>
            <person name="Leng Y."/>
            <person name="Wu D."/>
            <person name="Bushley K.E."/>
            <person name="Ohm R.A."/>
            <person name="Otillar R."/>
            <person name="Martin J."/>
            <person name="Schackwitz W."/>
            <person name="Grimwood J."/>
            <person name="MohdZainudin N."/>
            <person name="Xue C."/>
            <person name="Wang R."/>
            <person name="Manning V.A."/>
            <person name="Dhillon B."/>
            <person name="Tu Z.J."/>
            <person name="Steffenson B.J."/>
            <person name="Salamov A."/>
            <person name="Sun H."/>
            <person name="Lowry S."/>
            <person name="LaButti K."/>
            <person name="Han J."/>
            <person name="Copeland A."/>
            <person name="Lindquist E."/>
            <person name="Barry K."/>
            <person name="Schmutz J."/>
            <person name="Baker S.E."/>
            <person name="Ciuffetti L.M."/>
            <person name="Grigoriev I.V."/>
            <person name="Zhong S."/>
            <person name="Turgeon B.G."/>
        </authorList>
    </citation>
    <scope>NUCLEOTIDE SEQUENCE [LARGE SCALE GENOMIC DNA]</scope>
    <source>
        <strain evidence="3">ND90Pr / ATCC 201652</strain>
    </source>
</reference>
<reference evidence="2 3" key="1">
    <citation type="journal article" date="2012" name="PLoS Pathog.">
        <title>Diverse lifestyles and strategies of plant pathogenesis encoded in the genomes of eighteen Dothideomycetes fungi.</title>
        <authorList>
            <person name="Ohm R.A."/>
            <person name="Feau N."/>
            <person name="Henrissat B."/>
            <person name="Schoch C.L."/>
            <person name="Horwitz B.A."/>
            <person name="Barry K.W."/>
            <person name="Condon B.J."/>
            <person name="Copeland A.C."/>
            <person name="Dhillon B."/>
            <person name="Glaser F."/>
            <person name="Hesse C.N."/>
            <person name="Kosti I."/>
            <person name="LaButti K."/>
            <person name="Lindquist E.A."/>
            <person name="Lucas S."/>
            <person name="Salamov A.A."/>
            <person name="Bradshaw R.E."/>
            <person name="Ciuffetti L."/>
            <person name="Hamelin R.C."/>
            <person name="Kema G.H.J."/>
            <person name="Lawrence C."/>
            <person name="Scott J.A."/>
            <person name="Spatafora J.W."/>
            <person name="Turgeon B.G."/>
            <person name="de Wit P.J.G.M."/>
            <person name="Zhong S."/>
            <person name="Goodwin S.B."/>
            <person name="Grigoriev I.V."/>
        </authorList>
    </citation>
    <scope>NUCLEOTIDE SEQUENCE [LARGE SCALE GENOMIC DNA]</scope>
    <source>
        <strain evidence="3">ND90Pr / ATCC 201652</strain>
    </source>
</reference>
<gene>
    <name evidence="2" type="ORF">COCSADRAFT_356897</name>
</gene>